<proteinExistence type="predicted"/>
<protein>
    <submittedName>
        <fullName evidence="3">Undecaprenyl-diphosphatase</fullName>
    </submittedName>
</protein>
<dbReference type="Pfam" id="PF01569">
    <property type="entry name" value="PAP2"/>
    <property type="match status" value="1"/>
</dbReference>
<comment type="caution">
    <text evidence="3">The sequence shown here is derived from an EMBL/GenBank/DDBJ whole genome shotgun (WGS) entry which is preliminary data.</text>
</comment>
<feature type="transmembrane region" description="Helical" evidence="1">
    <location>
        <begin position="150"/>
        <end position="173"/>
    </location>
</feature>
<dbReference type="GO" id="GO:0050380">
    <property type="term" value="F:undecaprenyl-diphosphatase activity"/>
    <property type="evidence" value="ECO:0007669"/>
    <property type="project" value="InterPro"/>
</dbReference>
<evidence type="ECO:0000256" key="1">
    <source>
        <dbReference type="SAM" id="Phobius"/>
    </source>
</evidence>
<dbReference type="InterPro" id="IPR000326">
    <property type="entry name" value="PAP2/HPO"/>
</dbReference>
<organism evidence="3 4">
    <name type="scientific">Burkholderia gladioli</name>
    <name type="common">Pseudomonas marginata</name>
    <name type="synonym">Phytomonas marginata</name>
    <dbReference type="NCBI Taxonomy" id="28095"/>
    <lineage>
        <taxon>Bacteria</taxon>
        <taxon>Pseudomonadati</taxon>
        <taxon>Pseudomonadota</taxon>
        <taxon>Betaproteobacteria</taxon>
        <taxon>Burkholderiales</taxon>
        <taxon>Burkholderiaceae</taxon>
        <taxon>Burkholderia</taxon>
    </lineage>
</organism>
<dbReference type="EMBL" id="PDDY01000001">
    <property type="protein sequence ID" value="PEH41139.1"/>
    <property type="molecule type" value="Genomic_DNA"/>
</dbReference>
<sequence length="193" mass="20459">MLNLNLTAFAALNAGSHPQPAVANLAIFAAVWLVFIVPALLLAVWFAGTRPVRRQAIAAGLAACVALLLAQLISSVWYSPRPFAIGLGTQLIPHAADGSFPSNHMTFVWSVASALWLSRSTRALGIAMAIDALLVAWGRVYAGVHWPLDMLGGVFTGTAGALLVRCYGGMLVARLERIGETLRMVVSGNLRGR</sequence>
<evidence type="ECO:0000313" key="3">
    <source>
        <dbReference type="EMBL" id="PEH41139.1"/>
    </source>
</evidence>
<dbReference type="InterPro" id="IPR033879">
    <property type="entry name" value="UPP_Pase"/>
</dbReference>
<dbReference type="RefSeq" id="WP_096752156.1">
    <property type="nucleotide sequence ID" value="NZ_CADEPO010000007.1"/>
</dbReference>
<dbReference type="Gene3D" id="1.20.144.10">
    <property type="entry name" value="Phosphatidic acid phosphatase type 2/haloperoxidase"/>
    <property type="match status" value="1"/>
</dbReference>
<keyword evidence="1" id="KW-0812">Transmembrane</keyword>
<keyword evidence="1" id="KW-1133">Transmembrane helix</keyword>
<dbReference type="SUPFAM" id="SSF48317">
    <property type="entry name" value="Acid phosphatase/Vanadium-dependent haloperoxidase"/>
    <property type="match status" value="1"/>
</dbReference>
<keyword evidence="1" id="KW-0472">Membrane</keyword>
<feature type="transmembrane region" description="Helical" evidence="1">
    <location>
        <begin position="58"/>
        <end position="78"/>
    </location>
</feature>
<dbReference type="PANTHER" id="PTHR14969">
    <property type="entry name" value="SPHINGOSINE-1-PHOSPHATE PHOSPHOHYDROLASE"/>
    <property type="match status" value="1"/>
</dbReference>
<feature type="transmembrane region" description="Helical" evidence="1">
    <location>
        <begin position="98"/>
        <end position="117"/>
    </location>
</feature>
<dbReference type="InterPro" id="IPR036938">
    <property type="entry name" value="PAP2/HPO_sf"/>
</dbReference>
<accession>A0A2A7SCI5</accession>
<reference evidence="4" key="1">
    <citation type="submission" date="2017-09" db="EMBL/GenBank/DDBJ databases">
        <title>FDA dAtabase for Regulatory Grade micrObial Sequences (FDA-ARGOS): Supporting development and validation of Infectious Disease Dx tests.</title>
        <authorList>
            <person name="Minogue T."/>
            <person name="Wolcott M."/>
            <person name="Wasieloski L."/>
            <person name="Aguilar W."/>
            <person name="Moore D."/>
            <person name="Tallon L."/>
            <person name="Sadzewicz L."/>
            <person name="Ott S."/>
            <person name="Zhao X."/>
            <person name="Nagaraj S."/>
            <person name="Vavikolanu K."/>
            <person name="Aluvathingal J."/>
            <person name="Nadendla S."/>
            <person name="Sichtig H."/>
        </authorList>
    </citation>
    <scope>NUCLEOTIDE SEQUENCE [LARGE SCALE GENOMIC DNA]</scope>
    <source>
        <strain evidence="4">FDAARGOS_390</strain>
    </source>
</reference>
<dbReference type="Proteomes" id="UP000220629">
    <property type="component" value="Unassembled WGS sequence"/>
</dbReference>
<dbReference type="AlphaFoldDB" id="A0A2A7SCI5"/>
<feature type="transmembrane region" description="Helical" evidence="1">
    <location>
        <begin position="26"/>
        <end position="46"/>
    </location>
</feature>
<gene>
    <name evidence="3" type="ORF">CRM94_02620</name>
</gene>
<evidence type="ECO:0000313" key="4">
    <source>
        <dbReference type="Proteomes" id="UP000220629"/>
    </source>
</evidence>
<name>A0A2A7SCI5_BURGA</name>
<dbReference type="SMART" id="SM00014">
    <property type="entry name" value="acidPPc"/>
    <property type="match status" value="1"/>
</dbReference>
<feature type="domain" description="Phosphatidic acid phosphatase type 2/haloperoxidase" evidence="2">
    <location>
        <begin position="55"/>
        <end position="165"/>
    </location>
</feature>
<dbReference type="CDD" id="cd03385">
    <property type="entry name" value="PAP2_BcrC_like"/>
    <property type="match status" value="1"/>
</dbReference>
<evidence type="ECO:0000259" key="2">
    <source>
        <dbReference type="SMART" id="SM00014"/>
    </source>
</evidence>
<feature type="transmembrane region" description="Helical" evidence="1">
    <location>
        <begin position="124"/>
        <end position="144"/>
    </location>
</feature>
<dbReference type="GO" id="GO:0005886">
    <property type="term" value="C:plasma membrane"/>
    <property type="evidence" value="ECO:0007669"/>
    <property type="project" value="InterPro"/>
</dbReference>
<dbReference type="PANTHER" id="PTHR14969:SF13">
    <property type="entry name" value="AT30094P"/>
    <property type="match status" value="1"/>
</dbReference>